<feature type="domain" description="PepSY" evidence="2">
    <location>
        <begin position="8"/>
        <end position="77"/>
    </location>
</feature>
<reference evidence="4" key="1">
    <citation type="journal article" date="2019" name="Int. J. Syst. Evol. Microbiol.">
        <title>The Global Catalogue of Microorganisms (GCM) 10K type strain sequencing project: providing services to taxonomists for standard genome sequencing and annotation.</title>
        <authorList>
            <consortium name="The Broad Institute Genomics Platform"/>
            <consortium name="The Broad Institute Genome Sequencing Center for Infectious Disease"/>
            <person name="Wu L."/>
            <person name="Ma J."/>
        </authorList>
    </citation>
    <scope>NUCLEOTIDE SEQUENCE [LARGE SCALE GENOMIC DNA]</scope>
    <source>
        <strain evidence="4">KCTC 42473</strain>
    </source>
</reference>
<dbReference type="Proteomes" id="UP001595539">
    <property type="component" value="Unassembled WGS sequence"/>
</dbReference>
<dbReference type="RefSeq" id="WP_377763394.1">
    <property type="nucleotide sequence ID" value="NZ_JBHRXY010000022.1"/>
</dbReference>
<feature type="chain" id="PRO_5045297758" evidence="1">
    <location>
        <begin position="21"/>
        <end position="81"/>
    </location>
</feature>
<organism evidence="3 4">
    <name type="scientific">Paracoccus angustae</name>
    <dbReference type="NCBI Taxonomy" id="1671480"/>
    <lineage>
        <taxon>Bacteria</taxon>
        <taxon>Pseudomonadati</taxon>
        <taxon>Pseudomonadota</taxon>
        <taxon>Alphaproteobacteria</taxon>
        <taxon>Rhodobacterales</taxon>
        <taxon>Paracoccaceae</taxon>
        <taxon>Paracoccus</taxon>
    </lineage>
</organism>
<evidence type="ECO:0000313" key="3">
    <source>
        <dbReference type="EMBL" id="MFC3631213.1"/>
    </source>
</evidence>
<name>A0ABV7U802_9RHOB</name>
<dbReference type="InterPro" id="IPR025711">
    <property type="entry name" value="PepSY"/>
</dbReference>
<gene>
    <name evidence="3" type="ORF">ACFOM8_17395</name>
</gene>
<dbReference type="EMBL" id="JBHRXY010000022">
    <property type="protein sequence ID" value="MFC3631213.1"/>
    <property type="molecule type" value="Genomic_DNA"/>
</dbReference>
<evidence type="ECO:0000313" key="4">
    <source>
        <dbReference type="Proteomes" id="UP001595539"/>
    </source>
</evidence>
<feature type="signal peptide" evidence="1">
    <location>
        <begin position="1"/>
        <end position="20"/>
    </location>
</feature>
<dbReference type="Pfam" id="PF13670">
    <property type="entry name" value="PepSY_2"/>
    <property type="match status" value="1"/>
</dbReference>
<proteinExistence type="predicted"/>
<accession>A0ABV7U802</accession>
<evidence type="ECO:0000259" key="2">
    <source>
        <dbReference type="Pfam" id="PF13670"/>
    </source>
</evidence>
<evidence type="ECO:0000256" key="1">
    <source>
        <dbReference type="SAM" id="SignalP"/>
    </source>
</evidence>
<sequence>MKRLIPVLALVLGPVGTALAQDAARPLSAIIADLEAQGYRISDIDVDRASIDVDAVAADGRRVDLRIDPATGAILGETRDD</sequence>
<keyword evidence="1" id="KW-0732">Signal</keyword>
<keyword evidence="4" id="KW-1185">Reference proteome</keyword>
<comment type="caution">
    <text evidence="3">The sequence shown here is derived from an EMBL/GenBank/DDBJ whole genome shotgun (WGS) entry which is preliminary data.</text>
</comment>
<protein>
    <submittedName>
        <fullName evidence="3">PepSY domain-containing protein</fullName>
    </submittedName>
</protein>